<sequence length="76" mass="8158">MDVTSLEVGKTYAFTTKDFDIPTGGVILGERKVRTFVGMVEVGPNGMQKAPFFEVARENGTKHLIAVDAVESVALA</sequence>
<dbReference type="EMBL" id="LPBJ01000047">
    <property type="protein sequence ID" value="KVP98097.1"/>
    <property type="molecule type" value="Genomic_DNA"/>
</dbReference>
<protein>
    <submittedName>
        <fullName evidence="1">Uncharacterized protein</fullName>
    </submittedName>
</protein>
<dbReference type="AlphaFoldDB" id="A0AAW3MZ50"/>
<name>A0AAW3MZ50_9BURK</name>
<gene>
    <name evidence="1" type="ORF">WJ96_05875</name>
</gene>
<keyword evidence="2" id="KW-1185">Reference proteome</keyword>
<evidence type="ECO:0000313" key="2">
    <source>
        <dbReference type="Proteomes" id="UP000056453"/>
    </source>
</evidence>
<accession>A0AAW3MZ50</accession>
<evidence type="ECO:0000313" key="1">
    <source>
        <dbReference type="EMBL" id="KVP98097.1"/>
    </source>
</evidence>
<dbReference type="RefSeq" id="WP_059954184.1">
    <property type="nucleotide sequence ID" value="NZ_LPBJ01000047.1"/>
</dbReference>
<reference evidence="1 2" key="1">
    <citation type="submission" date="2015-11" db="EMBL/GenBank/DDBJ databases">
        <title>Expanding the genomic diversity of Burkholderia species for the development of highly accurate diagnostics.</title>
        <authorList>
            <person name="Sahl J."/>
            <person name="Keim P."/>
            <person name="Wagner D."/>
        </authorList>
    </citation>
    <scope>NUCLEOTIDE SEQUENCE [LARGE SCALE GENOMIC DNA]</scope>
    <source>
        <strain evidence="1 2">MSMB1808WGS</strain>
    </source>
</reference>
<comment type="caution">
    <text evidence="1">The sequence shown here is derived from an EMBL/GenBank/DDBJ whole genome shotgun (WGS) entry which is preliminary data.</text>
</comment>
<proteinExistence type="predicted"/>
<organism evidence="1 2">
    <name type="scientific">Burkholderia ubonensis</name>
    <dbReference type="NCBI Taxonomy" id="101571"/>
    <lineage>
        <taxon>Bacteria</taxon>
        <taxon>Pseudomonadati</taxon>
        <taxon>Pseudomonadota</taxon>
        <taxon>Betaproteobacteria</taxon>
        <taxon>Burkholderiales</taxon>
        <taxon>Burkholderiaceae</taxon>
        <taxon>Burkholderia</taxon>
        <taxon>Burkholderia cepacia complex</taxon>
    </lineage>
</organism>
<dbReference type="Proteomes" id="UP000056453">
    <property type="component" value="Unassembled WGS sequence"/>
</dbReference>